<keyword evidence="2" id="KW-0808">Transferase</keyword>
<evidence type="ECO:0000259" key="1">
    <source>
        <dbReference type="Pfam" id="PF18978"/>
    </source>
</evidence>
<dbReference type="GO" id="GO:0032259">
    <property type="term" value="P:methylation"/>
    <property type="evidence" value="ECO:0007669"/>
    <property type="project" value="UniProtKB-KW"/>
</dbReference>
<reference evidence="2 3" key="1">
    <citation type="journal article" date="2021" name="Sci. Rep.">
        <title>The distribution of antibiotic resistance genes in chicken gut microbiota commensals.</title>
        <authorList>
            <person name="Juricova H."/>
            <person name="Matiasovicova J."/>
            <person name="Kubasova T."/>
            <person name="Cejkova D."/>
            <person name="Rychlik I."/>
        </authorList>
    </citation>
    <scope>NUCLEOTIDE SEQUENCE [LARGE SCALE GENOMIC DNA]</scope>
    <source>
        <strain evidence="2 3">An411</strain>
    </source>
</reference>
<dbReference type="Proteomes" id="UP000719500">
    <property type="component" value="Unassembled WGS sequence"/>
</dbReference>
<protein>
    <submittedName>
        <fullName evidence="2">SAM-dependent methyltransferase</fullName>
    </submittedName>
</protein>
<dbReference type="GO" id="GO:0008168">
    <property type="term" value="F:methyltransferase activity"/>
    <property type="evidence" value="ECO:0007669"/>
    <property type="project" value="UniProtKB-KW"/>
</dbReference>
<sequence length="209" mass="22244">MECAICHKKEPSKTRCVGGHYVCSDCHTQGMDTIFGLCLAETSADPAAILRRMMDLPFCHMHGPEHHVLVGAALLTAYQNAGGRLDLESALREMYSRGKAVPGGACGFWGACGAGISAGQFLAIATASTPLAEEPWGLSNQMTALALDRIGKVGGPRCCKRDAWLAVLAAVDFVREHLGVEMERSVPVCTYSARNGQCIGRRCPFSAAT</sequence>
<dbReference type="EMBL" id="JACSNX010000005">
    <property type="protein sequence ID" value="MBM6850948.1"/>
    <property type="molecule type" value="Genomic_DNA"/>
</dbReference>
<keyword evidence="2" id="KW-0489">Methyltransferase</keyword>
<evidence type="ECO:0000313" key="3">
    <source>
        <dbReference type="Proteomes" id="UP000719500"/>
    </source>
</evidence>
<keyword evidence="3" id="KW-1185">Reference proteome</keyword>
<comment type="caution">
    <text evidence="2">The sequence shown here is derived from an EMBL/GenBank/DDBJ whole genome shotgun (WGS) entry which is preliminary data.</text>
</comment>
<name>A0ABS2FU33_9FIRM</name>
<proteinExistence type="predicted"/>
<accession>A0ABS2FU33</accession>
<gene>
    <name evidence="2" type="ORF">H9X91_05780</name>
</gene>
<dbReference type="Pfam" id="PF18978">
    <property type="entry name" value="DUF5714"/>
    <property type="match status" value="1"/>
</dbReference>
<organism evidence="2 3">
    <name type="scientific">Oscillibacter valericigenes</name>
    <dbReference type="NCBI Taxonomy" id="351091"/>
    <lineage>
        <taxon>Bacteria</taxon>
        <taxon>Bacillati</taxon>
        <taxon>Bacillota</taxon>
        <taxon>Clostridia</taxon>
        <taxon>Eubacteriales</taxon>
        <taxon>Oscillospiraceae</taxon>
        <taxon>Oscillibacter</taxon>
    </lineage>
</organism>
<dbReference type="InterPro" id="IPR043768">
    <property type="entry name" value="DUF5714"/>
</dbReference>
<feature type="domain" description="DUF5714" evidence="1">
    <location>
        <begin position="35"/>
        <end position="205"/>
    </location>
</feature>
<evidence type="ECO:0000313" key="2">
    <source>
        <dbReference type="EMBL" id="MBM6850948.1"/>
    </source>
</evidence>